<name>A0A179UH87_BLAGS</name>
<dbReference type="RefSeq" id="XP_031577184.1">
    <property type="nucleotide sequence ID" value="XM_031724541.1"/>
</dbReference>
<evidence type="ECO:0000313" key="2">
    <source>
        <dbReference type="Proteomes" id="UP000002038"/>
    </source>
</evidence>
<organism evidence="1 2">
    <name type="scientific">Blastomyces gilchristii (strain SLH14081)</name>
    <name type="common">Blastomyces dermatitidis</name>
    <dbReference type="NCBI Taxonomy" id="559298"/>
    <lineage>
        <taxon>Eukaryota</taxon>
        <taxon>Fungi</taxon>
        <taxon>Dikarya</taxon>
        <taxon>Ascomycota</taxon>
        <taxon>Pezizomycotina</taxon>
        <taxon>Eurotiomycetes</taxon>
        <taxon>Eurotiomycetidae</taxon>
        <taxon>Onygenales</taxon>
        <taxon>Ajellomycetaceae</taxon>
        <taxon>Blastomyces</taxon>
    </lineage>
</organism>
<dbReference type="AlphaFoldDB" id="A0A179UH87"/>
<dbReference type="VEuPathDB" id="FungiDB:BDBG_16623"/>
<dbReference type="EMBL" id="GG657450">
    <property type="protein sequence ID" value="OAT06371.1"/>
    <property type="molecule type" value="Genomic_DNA"/>
</dbReference>
<proteinExistence type="predicted"/>
<sequence length="74" mass="8973">MTQNIQMYTYKGLNYQIMKESKKELEFMKAVSEMIEKMIIKFLHDEIYSNYEISCEILTNNSVNLVEEVMRYFI</sequence>
<protein>
    <submittedName>
        <fullName evidence="1">Uncharacterized protein</fullName>
    </submittedName>
</protein>
<feature type="non-terminal residue" evidence="1">
    <location>
        <position position="1"/>
    </location>
</feature>
<gene>
    <name evidence="1" type="ORF">BDBG_16623</name>
</gene>
<reference evidence="2" key="1">
    <citation type="journal article" date="2015" name="PLoS Genet.">
        <title>The dynamic genome and transcriptome of the human fungal pathogen Blastomyces and close relative Emmonsia.</title>
        <authorList>
            <person name="Munoz J.F."/>
            <person name="Gauthier G.M."/>
            <person name="Desjardins C.A."/>
            <person name="Gallo J.E."/>
            <person name="Holder J."/>
            <person name="Sullivan T.D."/>
            <person name="Marty A.J."/>
            <person name="Carmen J.C."/>
            <person name="Chen Z."/>
            <person name="Ding L."/>
            <person name="Gujja S."/>
            <person name="Magrini V."/>
            <person name="Misas E."/>
            <person name="Mitreva M."/>
            <person name="Priest M."/>
            <person name="Saif S."/>
            <person name="Whiston E.A."/>
            <person name="Young S."/>
            <person name="Zeng Q."/>
            <person name="Goldman W.E."/>
            <person name="Mardis E.R."/>
            <person name="Taylor J.W."/>
            <person name="McEwen J.G."/>
            <person name="Clay O.K."/>
            <person name="Klein B.S."/>
            <person name="Cuomo C.A."/>
        </authorList>
    </citation>
    <scope>NUCLEOTIDE SEQUENCE [LARGE SCALE GENOMIC DNA]</scope>
    <source>
        <strain evidence="2">SLH14081</strain>
    </source>
</reference>
<accession>A0A179UH87</accession>
<evidence type="ECO:0000313" key="1">
    <source>
        <dbReference type="EMBL" id="OAT06371.1"/>
    </source>
</evidence>
<dbReference type="KEGG" id="bgh:BDBG_16623"/>
<dbReference type="GeneID" id="42528683"/>
<dbReference type="Proteomes" id="UP000002038">
    <property type="component" value="Unassembled WGS sequence"/>
</dbReference>
<keyword evidence="2" id="KW-1185">Reference proteome</keyword>
<feature type="non-terminal residue" evidence="1">
    <location>
        <position position="74"/>
    </location>
</feature>